<dbReference type="RefSeq" id="WP_086603190.1">
    <property type="nucleotide sequence ID" value="NZ_NGFN01000175.1"/>
</dbReference>
<proteinExistence type="predicted"/>
<name>A0A243RZR8_9ACTN</name>
<evidence type="ECO:0000256" key="1">
    <source>
        <dbReference type="SAM" id="Phobius"/>
    </source>
</evidence>
<dbReference type="Proteomes" id="UP000195105">
    <property type="component" value="Unassembled WGS sequence"/>
</dbReference>
<keyword evidence="1" id="KW-1133">Transmembrane helix</keyword>
<gene>
    <name evidence="2" type="ORF">CA983_25345</name>
</gene>
<reference evidence="2 3" key="1">
    <citation type="submission" date="2017-05" db="EMBL/GenBank/DDBJ databases">
        <title>Biotechnological potential of actinobacteria isolated from South African environments.</title>
        <authorList>
            <person name="Le Roes-Hill M."/>
            <person name="Prins A."/>
            <person name="Durrell K.A."/>
        </authorList>
    </citation>
    <scope>NUCLEOTIDE SEQUENCE [LARGE SCALE GENOMIC DNA]</scope>
    <source>
        <strain evidence="2 3">HMC13</strain>
    </source>
</reference>
<sequence>MINNETEIVTTDTDTESDDAEFQDLCEQLVRTATSPLDRAAVRALVEERTILKATAVRYALIVDTDHGPTAHFEGLSGRQYTLGLDEGQRSFLGLVLSMVGIGLTTIAAVQDLDERRLPIILRAFLRLAGNDTIAVGTRM</sequence>
<accession>A0A243RZR8</accession>
<comment type="caution">
    <text evidence="2">The sequence shown here is derived from an EMBL/GenBank/DDBJ whole genome shotgun (WGS) entry which is preliminary data.</text>
</comment>
<dbReference type="AlphaFoldDB" id="A0A243RZR8"/>
<evidence type="ECO:0000313" key="2">
    <source>
        <dbReference type="EMBL" id="OUD00493.1"/>
    </source>
</evidence>
<protein>
    <submittedName>
        <fullName evidence="2">Uncharacterized protein</fullName>
    </submittedName>
</protein>
<organism evidence="2 3">
    <name type="scientific">Streptomyces swartbergensis</name>
    <dbReference type="NCBI Taxonomy" id="487165"/>
    <lineage>
        <taxon>Bacteria</taxon>
        <taxon>Bacillati</taxon>
        <taxon>Actinomycetota</taxon>
        <taxon>Actinomycetes</taxon>
        <taxon>Kitasatosporales</taxon>
        <taxon>Streptomycetaceae</taxon>
        <taxon>Streptomyces</taxon>
    </lineage>
</organism>
<keyword evidence="1" id="KW-0472">Membrane</keyword>
<feature type="transmembrane region" description="Helical" evidence="1">
    <location>
        <begin position="91"/>
        <end position="110"/>
    </location>
</feature>
<evidence type="ECO:0000313" key="3">
    <source>
        <dbReference type="Proteomes" id="UP000195105"/>
    </source>
</evidence>
<dbReference type="EMBL" id="NGFN01000175">
    <property type="protein sequence ID" value="OUD00493.1"/>
    <property type="molecule type" value="Genomic_DNA"/>
</dbReference>
<keyword evidence="3" id="KW-1185">Reference proteome</keyword>
<keyword evidence="1" id="KW-0812">Transmembrane</keyword>